<dbReference type="PANTHER" id="PTHR43641">
    <property type="entry name" value="FORMATE ACETYLTRANSFERASE 3-RELATED"/>
    <property type="match status" value="1"/>
</dbReference>
<reference evidence="2 3" key="1">
    <citation type="submission" date="2010-03" db="EMBL/GenBank/DDBJ databases">
        <title>The genome sequence of Eubacterium cylindroides T2-87.</title>
        <authorList>
            <consortium name="metaHIT consortium -- http://www.metahit.eu/"/>
            <person name="Pajon A."/>
            <person name="Turner K."/>
            <person name="Parkhill J."/>
            <person name="Duncan S."/>
            <person name="Flint H."/>
        </authorList>
    </citation>
    <scope>NUCLEOTIDE SEQUENCE [LARGE SCALE GENOMIC DNA]</scope>
    <source>
        <strain evidence="2 3">T2-87</strain>
    </source>
</reference>
<keyword evidence="2" id="KW-0456">Lyase</keyword>
<dbReference type="InterPro" id="IPR004184">
    <property type="entry name" value="PFL_dom"/>
</dbReference>
<reference evidence="2 3" key="2">
    <citation type="submission" date="2010-03" db="EMBL/GenBank/DDBJ databases">
        <authorList>
            <person name="Pajon A."/>
        </authorList>
    </citation>
    <scope>NUCLEOTIDE SEQUENCE [LARGE SCALE GENOMIC DNA]</scope>
    <source>
        <strain evidence="2 3">T2-87</strain>
    </source>
</reference>
<keyword evidence="2" id="KW-0670">Pyruvate</keyword>
<dbReference type="STRING" id="717960.EC1_17650"/>
<dbReference type="GO" id="GO:0005829">
    <property type="term" value="C:cytosol"/>
    <property type="evidence" value="ECO:0007669"/>
    <property type="project" value="TreeGrafter"/>
</dbReference>
<dbReference type="SUPFAM" id="SSF51998">
    <property type="entry name" value="PFL-like glycyl radical enzymes"/>
    <property type="match status" value="1"/>
</dbReference>
<feature type="domain" description="PFL" evidence="1">
    <location>
        <begin position="2"/>
        <end position="297"/>
    </location>
</feature>
<gene>
    <name evidence="2" type="ORF">EC1_17650</name>
</gene>
<dbReference type="InterPro" id="IPR051215">
    <property type="entry name" value="GRE"/>
</dbReference>
<evidence type="ECO:0000259" key="1">
    <source>
        <dbReference type="PROSITE" id="PS51554"/>
    </source>
</evidence>
<organism evidence="2 3">
    <name type="scientific">Faecalitalea cylindroides T2-87</name>
    <dbReference type="NCBI Taxonomy" id="717960"/>
    <lineage>
        <taxon>Bacteria</taxon>
        <taxon>Bacillati</taxon>
        <taxon>Bacillota</taxon>
        <taxon>Erysipelotrichia</taxon>
        <taxon>Erysipelotrichales</taxon>
        <taxon>Erysipelotrichaceae</taxon>
        <taxon>Faecalitalea</taxon>
    </lineage>
</organism>
<dbReference type="EMBL" id="FP929041">
    <property type="protein sequence ID" value="CBK89040.1"/>
    <property type="molecule type" value="Genomic_DNA"/>
</dbReference>
<dbReference type="Pfam" id="PF02901">
    <property type="entry name" value="PFL-like"/>
    <property type="match status" value="1"/>
</dbReference>
<dbReference type="GO" id="GO:0016829">
    <property type="term" value="F:lyase activity"/>
    <property type="evidence" value="ECO:0007669"/>
    <property type="project" value="UniProtKB-KW"/>
</dbReference>
<dbReference type="AlphaFoldDB" id="D4JFR8"/>
<name>D4JFR8_9FIRM</name>
<dbReference type="HOGENOM" id="CLU_1093267_0_0_9"/>
<evidence type="ECO:0000313" key="2">
    <source>
        <dbReference type="EMBL" id="CBK89040.1"/>
    </source>
</evidence>
<protein>
    <submittedName>
        <fullName evidence="2">Pyruvate-formate lyase</fullName>
    </submittedName>
</protein>
<sequence>MARINIDGAQNVEVSIKIPCEKTPLEQLEIMEAYTKAHQESKDEDKAVRELNCLKTIFPRLFRSIEENDLIAGRLDFLPIGFGSVTSIGGVGHYCVFHKLRAFKDTLEDEKLKKRVDVLYDYWQDNDVKSIYCQDVLNDTTTGRFIDCKYPFMATARLSGMMLDYKKLVRLGVNGLIDLIEKNESNTFMEACLKTMYLFKDVIRRQIELVKDAIEKTQDEQRLKDLHLMKEDLVYILDHKPATFHQALQLFWLYALCAGCINYGRMDIVLGPYLKHDIDTGLIMKMKLIVMLNRYGL</sequence>
<evidence type="ECO:0000313" key="3">
    <source>
        <dbReference type="Proteomes" id="UP000008801"/>
    </source>
</evidence>
<proteinExistence type="predicted"/>
<dbReference type="KEGG" id="euc:EC1_17650"/>
<dbReference type="PROSITE" id="PS51554">
    <property type="entry name" value="PFL"/>
    <property type="match status" value="1"/>
</dbReference>
<dbReference type="PATRIC" id="fig|717960.3.peg.1251"/>
<dbReference type="Gene3D" id="3.20.70.20">
    <property type="match status" value="1"/>
</dbReference>
<dbReference type="PANTHER" id="PTHR43641:SF2">
    <property type="entry name" value="DEHYDRATASE YBIW-RELATED"/>
    <property type="match status" value="1"/>
</dbReference>
<dbReference type="Proteomes" id="UP000008801">
    <property type="component" value="Chromosome"/>
</dbReference>
<accession>D4JFR8</accession>